<dbReference type="Proteomes" id="UP001148614">
    <property type="component" value="Unassembled WGS sequence"/>
</dbReference>
<keyword evidence="4" id="KW-1185">Reference proteome</keyword>
<feature type="region of interest" description="Disordered" evidence="1">
    <location>
        <begin position="227"/>
        <end position="247"/>
    </location>
</feature>
<gene>
    <name evidence="3" type="ORF">NPX13_g2840</name>
</gene>
<name>A0A9W8NIW7_9PEZI</name>
<evidence type="ECO:0000313" key="4">
    <source>
        <dbReference type="Proteomes" id="UP001148614"/>
    </source>
</evidence>
<proteinExistence type="predicted"/>
<evidence type="ECO:0000256" key="1">
    <source>
        <dbReference type="SAM" id="MobiDB-lite"/>
    </source>
</evidence>
<feature type="transmembrane region" description="Helical" evidence="2">
    <location>
        <begin position="54"/>
        <end position="79"/>
    </location>
</feature>
<evidence type="ECO:0000313" key="3">
    <source>
        <dbReference type="EMBL" id="KAJ3577725.1"/>
    </source>
</evidence>
<keyword evidence="2" id="KW-0472">Membrane</keyword>
<keyword evidence="2" id="KW-1133">Transmembrane helix</keyword>
<protein>
    <recommendedName>
        <fullName evidence="5">Apple domain-containing protein</fullName>
    </recommendedName>
</protein>
<reference evidence="3" key="1">
    <citation type="submission" date="2022-07" db="EMBL/GenBank/DDBJ databases">
        <title>Genome Sequence of Xylaria arbuscula.</title>
        <authorList>
            <person name="Buettner E."/>
        </authorList>
    </citation>
    <scope>NUCLEOTIDE SEQUENCE</scope>
    <source>
        <strain evidence="3">VT107</strain>
    </source>
</reference>
<dbReference type="Gene3D" id="3.50.4.10">
    <property type="entry name" value="Hepatocyte Growth Factor"/>
    <property type="match status" value="1"/>
</dbReference>
<organism evidence="3 4">
    <name type="scientific">Xylaria arbuscula</name>
    <dbReference type="NCBI Taxonomy" id="114810"/>
    <lineage>
        <taxon>Eukaryota</taxon>
        <taxon>Fungi</taxon>
        <taxon>Dikarya</taxon>
        <taxon>Ascomycota</taxon>
        <taxon>Pezizomycotina</taxon>
        <taxon>Sordariomycetes</taxon>
        <taxon>Xylariomycetidae</taxon>
        <taxon>Xylariales</taxon>
        <taxon>Xylariaceae</taxon>
        <taxon>Xylaria</taxon>
    </lineage>
</organism>
<dbReference type="EMBL" id="JANPWZ010000319">
    <property type="protein sequence ID" value="KAJ3577725.1"/>
    <property type="molecule type" value="Genomic_DNA"/>
</dbReference>
<keyword evidence="2" id="KW-0812">Transmembrane</keyword>
<evidence type="ECO:0008006" key="5">
    <source>
        <dbReference type="Google" id="ProtNLM"/>
    </source>
</evidence>
<sequence length="247" mass="25933">MNQQPPQFDSYKEIVNPSPGLELAPHPTKPWSQAPYYTPAPTEHTICGVRRTTFLLSVALAVTIIAAAVGGGVGGSIAVQQAKSACISNSTSTSAPEANQANQPISTTTITATVTTTASPSSTTGPLVVPTGNVKLDCPGLNDDIAITLGDSSWIFTPTCDVDYHGNDFGAVVAYSLEDCLRACAAHNSFSGEDECTTITFRTNQTYYIPSNYGNCWLKSGDPQGILSNNPDEDPVAGASLKQRLDS</sequence>
<accession>A0A9W8NIW7</accession>
<dbReference type="AlphaFoldDB" id="A0A9W8NIW7"/>
<comment type="caution">
    <text evidence="3">The sequence shown here is derived from an EMBL/GenBank/DDBJ whole genome shotgun (WGS) entry which is preliminary data.</text>
</comment>
<dbReference type="VEuPathDB" id="FungiDB:F4678DRAFT_149100"/>
<evidence type="ECO:0000256" key="2">
    <source>
        <dbReference type="SAM" id="Phobius"/>
    </source>
</evidence>